<protein>
    <submittedName>
        <fullName evidence="1">Uncharacterized protein</fullName>
    </submittedName>
</protein>
<gene>
    <name evidence="1" type="ORF">GCM10020221_09730</name>
</gene>
<comment type="caution">
    <text evidence="1">The sequence shown here is derived from an EMBL/GenBank/DDBJ whole genome shotgun (WGS) entry which is preliminary data.</text>
</comment>
<name>A0ABN3WH84_STRTU</name>
<dbReference type="Proteomes" id="UP001501102">
    <property type="component" value="Unassembled WGS sequence"/>
</dbReference>
<evidence type="ECO:0000313" key="1">
    <source>
        <dbReference type="EMBL" id="GAA2915986.1"/>
    </source>
</evidence>
<evidence type="ECO:0000313" key="2">
    <source>
        <dbReference type="Proteomes" id="UP001501102"/>
    </source>
</evidence>
<organism evidence="1 2">
    <name type="scientific">Streptomyces thioluteus</name>
    <dbReference type="NCBI Taxonomy" id="66431"/>
    <lineage>
        <taxon>Bacteria</taxon>
        <taxon>Bacillati</taxon>
        <taxon>Actinomycetota</taxon>
        <taxon>Actinomycetes</taxon>
        <taxon>Kitasatosporales</taxon>
        <taxon>Streptomycetaceae</taxon>
        <taxon>Streptomyces</taxon>
    </lineage>
</organism>
<keyword evidence="2" id="KW-1185">Reference proteome</keyword>
<proteinExistence type="predicted"/>
<reference evidence="1 2" key="1">
    <citation type="journal article" date="2019" name="Int. J. Syst. Evol. Microbiol.">
        <title>The Global Catalogue of Microorganisms (GCM) 10K type strain sequencing project: providing services to taxonomists for standard genome sequencing and annotation.</title>
        <authorList>
            <consortium name="The Broad Institute Genomics Platform"/>
            <consortium name="The Broad Institute Genome Sequencing Center for Infectious Disease"/>
            <person name="Wu L."/>
            <person name="Ma J."/>
        </authorList>
    </citation>
    <scope>NUCLEOTIDE SEQUENCE [LARGE SCALE GENOMIC DNA]</scope>
    <source>
        <strain evidence="1 2">JCM 4087</strain>
    </source>
</reference>
<accession>A0ABN3WH84</accession>
<sequence>MLVVDRHALRVVDLLDLADQVDLDRALTEDPEHVVRVGGTHGELLAHLDVVALAH</sequence>
<dbReference type="EMBL" id="BAAAXZ010000036">
    <property type="protein sequence ID" value="GAA2915986.1"/>
    <property type="molecule type" value="Genomic_DNA"/>
</dbReference>